<dbReference type="PANTHER" id="PTHR42756">
    <property type="entry name" value="TRANSCRIPTIONAL REGULATOR, MARR"/>
    <property type="match status" value="1"/>
</dbReference>
<protein>
    <submittedName>
        <fullName evidence="5">DNA-binding MarR family transcriptional regulator</fullName>
    </submittedName>
</protein>
<comment type="caution">
    <text evidence="5">The sequence shown here is derived from an EMBL/GenBank/DDBJ whole genome shotgun (WGS) entry which is preliminary data.</text>
</comment>
<evidence type="ECO:0000256" key="1">
    <source>
        <dbReference type="ARBA" id="ARBA00023015"/>
    </source>
</evidence>
<evidence type="ECO:0000313" key="5">
    <source>
        <dbReference type="EMBL" id="MDR7354169.1"/>
    </source>
</evidence>
<accession>A0ABU2B9V9</accession>
<keyword evidence="6" id="KW-1185">Reference proteome</keyword>
<dbReference type="PANTHER" id="PTHR42756:SF1">
    <property type="entry name" value="TRANSCRIPTIONAL REPRESSOR OF EMRAB OPERON"/>
    <property type="match status" value="1"/>
</dbReference>
<evidence type="ECO:0000256" key="3">
    <source>
        <dbReference type="ARBA" id="ARBA00023163"/>
    </source>
</evidence>
<dbReference type="InterPro" id="IPR000835">
    <property type="entry name" value="HTH_MarR-typ"/>
</dbReference>
<keyword evidence="2 5" id="KW-0238">DNA-binding</keyword>
<dbReference type="EMBL" id="JAVDYF010000001">
    <property type="protein sequence ID" value="MDR7354169.1"/>
    <property type="molecule type" value="Genomic_DNA"/>
</dbReference>
<gene>
    <name evidence="5" type="ORF">J2S37_000707</name>
</gene>
<dbReference type="Proteomes" id="UP001183619">
    <property type="component" value="Unassembled WGS sequence"/>
</dbReference>
<organism evidence="5 6">
    <name type="scientific">Corynebacterium felinum</name>
    <dbReference type="NCBI Taxonomy" id="131318"/>
    <lineage>
        <taxon>Bacteria</taxon>
        <taxon>Bacillati</taxon>
        <taxon>Actinomycetota</taxon>
        <taxon>Actinomycetes</taxon>
        <taxon>Mycobacteriales</taxon>
        <taxon>Corynebacteriaceae</taxon>
        <taxon>Corynebacterium</taxon>
    </lineage>
</organism>
<name>A0ABU2B9V9_9CORY</name>
<dbReference type="Gene3D" id="1.10.10.10">
    <property type="entry name" value="Winged helix-like DNA-binding domain superfamily/Winged helix DNA-binding domain"/>
    <property type="match status" value="1"/>
</dbReference>
<feature type="domain" description="HTH marR-type" evidence="4">
    <location>
        <begin position="6"/>
        <end position="141"/>
    </location>
</feature>
<keyword evidence="3" id="KW-0804">Transcription</keyword>
<proteinExistence type="predicted"/>
<dbReference type="SMART" id="SM00347">
    <property type="entry name" value="HTH_MARR"/>
    <property type="match status" value="1"/>
</dbReference>
<dbReference type="InterPro" id="IPR036390">
    <property type="entry name" value="WH_DNA-bd_sf"/>
</dbReference>
<sequence>MTATSYKELAHYIRPALTKLYVLYFRIAEASDLTGPQMTIMTRLAEDGPSRISQIAKAEGIRMPTASNALHQLEERGMIERIREESDRRGVRVQLTDFGRQELQRVGEERTEYLAQMLSTLPEERLEDAAKVADLIHELAAAYTAEMMQRNEK</sequence>
<evidence type="ECO:0000259" key="4">
    <source>
        <dbReference type="PROSITE" id="PS50995"/>
    </source>
</evidence>
<keyword evidence="1" id="KW-0805">Transcription regulation</keyword>
<dbReference type="InterPro" id="IPR036388">
    <property type="entry name" value="WH-like_DNA-bd_sf"/>
</dbReference>
<dbReference type="RefSeq" id="WP_277104267.1">
    <property type="nucleotide sequence ID" value="NZ_BAAAJS010000030.1"/>
</dbReference>
<dbReference type="PROSITE" id="PS50995">
    <property type="entry name" value="HTH_MARR_2"/>
    <property type="match status" value="1"/>
</dbReference>
<dbReference type="PRINTS" id="PR00598">
    <property type="entry name" value="HTHMARR"/>
</dbReference>
<evidence type="ECO:0000313" key="6">
    <source>
        <dbReference type="Proteomes" id="UP001183619"/>
    </source>
</evidence>
<dbReference type="GO" id="GO:0003677">
    <property type="term" value="F:DNA binding"/>
    <property type="evidence" value="ECO:0007669"/>
    <property type="project" value="UniProtKB-KW"/>
</dbReference>
<dbReference type="SUPFAM" id="SSF46785">
    <property type="entry name" value="Winged helix' DNA-binding domain"/>
    <property type="match status" value="1"/>
</dbReference>
<evidence type="ECO:0000256" key="2">
    <source>
        <dbReference type="ARBA" id="ARBA00023125"/>
    </source>
</evidence>
<reference evidence="5 6" key="1">
    <citation type="submission" date="2023-07" db="EMBL/GenBank/DDBJ databases">
        <title>Sequencing the genomes of 1000 actinobacteria strains.</title>
        <authorList>
            <person name="Klenk H.-P."/>
        </authorList>
    </citation>
    <scope>NUCLEOTIDE SEQUENCE [LARGE SCALE GENOMIC DNA]</scope>
    <source>
        <strain evidence="5 6">DSM 44508</strain>
    </source>
</reference>
<dbReference type="Pfam" id="PF01047">
    <property type="entry name" value="MarR"/>
    <property type="match status" value="1"/>
</dbReference>